<feature type="domain" description="DDE Tnp4" evidence="9">
    <location>
        <begin position="112"/>
        <end position="270"/>
    </location>
</feature>
<dbReference type="Pfam" id="PF13359">
    <property type="entry name" value="DDE_Tnp_4"/>
    <property type="match status" value="1"/>
</dbReference>
<dbReference type="PANTHER" id="PTHR22930:SF259">
    <property type="entry name" value="OS08G0106900 PROTEIN"/>
    <property type="match status" value="1"/>
</dbReference>
<dbReference type="PANTHER" id="PTHR22930">
    <property type="match status" value="1"/>
</dbReference>
<evidence type="ECO:0000313" key="11">
    <source>
        <dbReference type="EMBL" id="KAE8240183.1"/>
    </source>
</evidence>
<dbReference type="GO" id="GO:0004518">
    <property type="term" value="F:nuclease activity"/>
    <property type="evidence" value="ECO:0007669"/>
    <property type="project" value="UniProtKB-KW"/>
</dbReference>
<evidence type="ECO:0000256" key="2">
    <source>
        <dbReference type="ARBA" id="ARBA00004123"/>
    </source>
</evidence>
<feature type="domain" description="DUF8040" evidence="10">
    <location>
        <begin position="1"/>
        <end position="73"/>
    </location>
</feature>
<evidence type="ECO:0000256" key="3">
    <source>
        <dbReference type="ARBA" id="ARBA00006958"/>
    </source>
</evidence>
<keyword evidence="5" id="KW-0479">Metal-binding</keyword>
<evidence type="ECO:0000259" key="10">
    <source>
        <dbReference type="Pfam" id="PF26138"/>
    </source>
</evidence>
<dbReference type="InterPro" id="IPR027806">
    <property type="entry name" value="HARBI1_dom"/>
</dbReference>
<evidence type="ECO:0000256" key="7">
    <source>
        <dbReference type="ARBA" id="ARBA00023242"/>
    </source>
</evidence>
<organism evidence="11 12">
    <name type="scientific">Tilletia caries</name>
    <name type="common">wheat bunt fungus</name>
    <dbReference type="NCBI Taxonomy" id="13290"/>
    <lineage>
        <taxon>Eukaryota</taxon>
        <taxon>Fungi</taxon>
        <taxon>Dikarya</taxon>
        <taxon>Basidiomycota</taxon>
        <taxon>Ustilaginomycotina</taxon>
        <taxon>Exobasidiomycetes</taxon>
        <taxon>Tilletiales</taxon>
        <taxon>Tilletiaceae</taxon>
        <taxon>Tilletia</taxon>
    </lineage>
</organism>
<evidence type="ECO:0000256" key="6">
    <source>
        <dbReference type="ARBA" id="ARBA00022801"/>
    </source>
</evidence>
<sequence length="329" mass="36872">MLGMGSSTFSELEKDLIGPGSLAGGKYITVTERLAIFLYMCRFAVTCRQAADVFGHSATSIGTAFKAVLRALLSPRVCSKYVRLPSRHSPVPDRITGDPGLFPCFKDVIKAIDGSHVPAHAPLKIRDRFWNRKGRTSFNVLSACDFDMCFIYILSGWEGRASDSPLWQKAQDAGLKLGDKKLLGDAGFGFSSNLLIPYRGVRYHLKEYSVGTRRPRNEKELYNRRHAGARNVIERVFGVLQARFKILTTGCHFALQTQADLFPALAVVHNLIRQLDPDNDIEGQLLDNTDQRSAAGEEQPQTTRKVEARDAAAHRDRIAKQMWTKYRRQ</sequence>
<dbReference type="GO" id="GO:0016787">
    <property type="term" value="F:hydrolase activity"/>
    <property type="evidence" value="ECO:0007669"/>
    <property type="project" value="UniProtKB-KW"/>
</dbReference>
<comment type="cofactor">
    <cofactor evidence="1">
        <name>a divalent metal cation</name>
        <dbReference type="ChEBI" id="CHEBI:60240"/>
    </cofactor>
</comment>
<evidence type="ECO:0000259" key="9">
    <source>
        <dbReference type="Pfam" id="PF13359"/>
    </source>
</evidence>
<evidence type="ECO:0000256" key="4">
    <source>
        <dbReference type="ARBA" id="ARBA00022722"/>
    </source>
</evidence>
<evidence type="ECO:0000256" key="8">
    <source>
        <dbReference type="SAM" id="MobiDB-lite"/>
    </source>
</evidence>
<proteinExistence type="inferred from homology"/>
<keyword evidence="7" id="KW-0539">Nucleus</keyword>
<dbReference type="Proteomes" id="UP000077671">
    <property type="component" value="Unassembled WGS sequence"/>
</dbReference>
<comment type="similarity">
    <text evidence="3">Belongs to the HARBI1 family.</text>
</comment>
<name>A0A8T8SGS0_9BASI</name>
<dbReference type="InterPro" id="IPR045249">
    <property type="entry name" value="HARBI1-like"/>
</dbReference>
<evidence type="ECO:0000256" key="1">
    <source>
        <dbReference type="ARBA" id="ARBA00001968"/>
    </source>
</evidence>
<comment type="caution">
    <text evidence="11">The sequence shown here is derived from an EMBL/GenBank/DDBJ whole genome shotgun (WGS) entry which is preliminary data.</text>
</comment>
<protein>
    <recommendedName>
        <fullName evidence="13">DDE Tnp4 domain-containing protein</fullName>
    </recommendedName>
</protein>
<keyword evidence="6" id="KW-0378">Hydrolase</keyword>
<evidence type="ECO:0000256" key="5">
    <source>
        <dbReference type="ARBA" id="ARBA00022723"/>
    </source>
</evidence>
<dbReference type="AlphaFoldDB" id="A0A8T8SGS0"/>
<gene>
    <name evidence="11" type="ORF">A4X03_0g8581</name>
</gene>
<feature type="region of interest" description="Disordered" evidence="8">
    <location>
        <begin position="288"/>
        <end position="315"/>
    </location>
</feature>
<evidence type="ECO:0008006" key="13">
    <source>
        <dbReference type="Google" id="ProtNLM"/>
    </source>
</evidence>
<dbReference type="Pfam" id="PF26138">
    <property type="entry name" value="DUF8040"/>
    <property type="match status" value="1"/>
</dbReference>
<evidence type="ECO:0000313" key="12">
    <source>
        <dbReference type="Proteomes" id="UP000077671"/>
    </source>
</evidence>
<dbReference type="GO" id="GO:0005634">
    <property type="term" value="C:nucleus"/>
    <property type="evidence" value="ECO:0007669"/>
    <property type="project" value="UniProtKB-SubCell"/>
</dbReference>
<reference evidence="11" key="2">
    <citation type="journal article" date="2019" name="IMA Fungus">
        <title>Genome sequencing and comparison of five Tilletia species to identify candidate genes for the detection of regulated species infecting wheat.</title>
        <authorList>
            <person name="Nguyen H.D.T."/>
            <person name="Sultana T."/>
            <person name="Kesanakurti P."/>
            <person name="Hambleton S."/>
        </authorList>
    </citation>
    <scope>NUCLEOTIDE SEQUENCE</scope>
    <source>
        <strain evidence="11">DAOMC 238032</strain>
    </source>
</reference>
<keyword evidence="4" id="KW-0540">Nuclease</keyword>
<dbReference type="EMBL" id="LWDD02002689">
    <property type="protein sequence ID" value="KAE8240183.1"/>
    <property type="molecule type" value="Genomic_DNA"/>
</dbReference>
<feature type="compositionally biased region" description="Basic and acidic residues" evidence="8">
    <location>
        <begin position="304"/>
        <end position="315"/>
    </location>
</feature>
<accession>A0A8T8SGS0</accession>
<reference evidence="11" key="1">
    <citation type="submission" date="2016-04" db="EMBL/GenBank/DDBJ databases">
        <authorList>
            <person name="Nguyen H.D."/>
            <person name="Kesanakurti P."/>
            <person name="Cullis J."/>
            <person name="Levesque C.A."/>
            <person name="Hambleton S."/>
        </authorList>
    </citation>
    <scope>NUCLEOTIDE SEQUENCE</scope>
    <source>
        <strain evidence="11">DAOMC 238032</strain>
    </source>
</reference>
<dbReference type="GO" id="GO:0046872">
    <property type="term" value="F:metal ion binding"/>
    <property type="evidence" value="ECO:0007669"/>
    <property type="project" value="UniProtKB-KW"/>
</dbReference>
<dbReference type="InterPro" id="IPR058353">
    <property type="entry name" value="DUF8040"/>
</dbReference>
<comment type="subcellular location">
    <subcellularLocation>
        <location evidence="2">Nucleus</location>
    </subcellularLocation>
</comment>